<dbReference type="GO" id="GO:0005737">
    <property type="term" value="C:cytoplasm"/>
    <property type="evidence" value="ECO:0007669"/>
    <property type="project" value="TreeGrafter"/>
</dbReference>
<proteinExistence type="inferred from homology"/>
<dbReference type="EMBL" id="AP023367">
    <property type="protein sequence ID" value="BCJ96693.1"/>
    <property type="molecule type" value="Genomic_DNA"/>
</dbReference>
<name>A0A6S6QZV4_9FIRM</name>
<gene>
    <name evidence="3" type="ORF">acsn021_42620</name>
</gene>
<dbReference type="AlphaFoldDB" id="A0A6S6QZV4"/>
<dbReference type="Proteomes" id="UP000515561">
    <property type="component" value="Chromosome"/>
</dbReference>
<protein>
    <submittedName>
        <fullName evidence="3">Acyl-CoA thioesterase</fullName>
    </submittedName>
</protein>
<dbReference type="RefSeq" id="WP_184092045.1">
    <property type="nucleotide sequence ID" value="NZ_AP023367.1"/>
</dbReference>
<accession>A0A6S6QZV4</accession>
<dbReference type="GO" id="GO:0052816">
    <property type="term" value="F:long-chain fatty acyl-CoA hydrolase activity"/>
    <property type="evidence" value="ECO:0007669"/>
    <property type="project" value="TreeGrafter"/>
</dbReference>
<evidence type="ECO:0000256" key="2">
    <source>
        <dbReference type="ARBA" id="ARBA00022801"/>
    </source>
</evidence>
<dbReference type="Gene3D" id="3.10.129.10">
    <property type="entry name" value="Hotdog Thioesterase"/>
    <property type="match status" value="1"/>
</dbReference>
<dbReference type="Pfam" id="PF03061">
    <property type="entry name" value="4HBT"/>
    <property type="match status" value="1"/>
</dbReference>
<reference evidence="3 4" key="1">
    <citation type="journal article" date="2016" name="Int. J. Syst. Evol. Microbiol.">
        <title>Descriptions of Anaerotaenia torta gen. nov., sp. nov. and Anaerocolumna cellulosilytica gen. nov., sp. nov. isolated from a methanogenic reactor of cattle waste.</title>
        <authorList>
            <person name="Uek A."/>
            <person name="Ohtaki Y."/>
            <person name="Kaku N."/>
            <person name="Ueki K."/>
        </authorList>
    </citation>
    <scope>NUCLEOTIDE SEQUENCE [LARGE SCALE GENOMIC DNA]</scope>
    <source>
        <strain evidence="3 4">SN021</strain>
    </source>
</reference>
<dbReference type="PANTHER" id="PTHR11049">
    <property type="entry name" value="ACYL COENZYME A THIOESTER HYDROLASE"/>
    <property type="match status" value="1"/>
</dbReference>
<dbReference type="PROSITE" id="PS51770">
    <property type="entry name" value="HOTDOG_ACOT"/>
    <property type="match status" value="1"/>
</dbReference>
<keyword evidence="2" id="KW-0378">Hydrolase</keyword>
<dbReference type="InterPro" id="IPR040170">
    <property type="entry name" value="Cytosol_ACT"/>
</dbReference>
<dbReference type="InterPro" id="IPR006683">
    <property type="entry name" value="Thioestr_dom"/>
</dbReference>
<dbReference type="CDD" id="cd03442">
    <property type="entry name" value="BFIT_BACH"/>
    <property type="match status" value="1"/>
</dbReference>
<dbReference type="SUPFAM" id="SSF54637">
    <property type="entry name" value="Thioesterase/thiol ester dehydrase-isomerase"/>
    <property type="match status" value="1"/>
</dbReference>
<dbReference type="KEGG" id="acel:acsn021_42620"/>
<evidence type="ECO:0000313" key="3">
    <source>
        <dbReference type="EMBL" id="BCJ96693.1"/>
    </source>
</evidence>
<dbReference type="InterPro" id="IPR033120">
    <property type="entry name" value="HOTDOG_ACOT"/>
</dbReference>
<dbReference type="InterPro" id="IPR029069">
    <property type="entry name" value="HotDog_dom_sf"/>
</dbReference>
<sequence>MEKRVEDSRTELVQLLMPQHINGTGRLFGGMLMEWIDVVAGVTARRHSERNVITAAVDNLQFKAGAYVNDTLLLVGRLTYVGNSSMEVRVDTYAEDLSGKRRPINRAYLVMVALDEEEKPARVPRLILETEAQIAEWEGGIKRNELRRIRRVEGY</sequence>
<evidence type="ECO:0000313" key="4">
    <source>
        <dbReference type="Proteomes" id="UP000515561"/>
    </source>
</evidence>
<dbReference type="GO" id="GO:0006637">
    <property type="term" value="P:acyl-CoA metabolic process"/>
    <property type="evidence" value="ECO:0007669"/>
    <property type="project" value="TreeGrafter"/>
</dbReference>
<comment type="similarity">
    <text evidence="1">Belongs to the acyl coenzyme A hydrolase family.</text>
</comment>
<keyword evidence="4" id="KW-1185">Reference proteome</keyword>
<organism evidence="3 4">
    <name type="scientific">Anaerocolumna cellulosilytica</name>
    <dbReference type="NCBI Taxonomy" id="433286"/>
    <lineage>
        <taxon>Bacteria</taxon>
        <taxon>Bacillati</taxon>
        <taxon>Bacillota</taxon>
        <taxon>Clostridia</taxon>
        <taxon>Lachnospirales</taxon>
        <taxon>Lachnospiraceae</taxon>
        <taxon>Anaerocolumna</taxon>
    </lineage>
</organism>
<evidence type="ECO:0000256" key="1">
    <source>
        <dbReference type="ARBA" id="ARBA00010458"/>
    </source>
</evidence>